<dbReference type="EMBL" id="UINC01029762">
    <property type="protein sequence ID" value="SVB13040.1"/>
    <property type="molecule type" value="Genomic_DNA"/>
</dbReference>
<protein>
    <submittedName>
        <fullName evidence="2">Uncharacterized protein</fullName>
    </submittedName>
</protein>
<keyword evidence="1" id="KW-0472">Membrane</keyword>
<keyword evidence="1" id="KW-1133">Transmembrane helix</keyword>
<gene>
    <name evidence="2" type="ORF">METZ01_LOCUS165894</name>
</gene>
<feature type="transmembrane region" description="Helical" evidence="1">
    <location>
        <begin position="12"/>
        <end position="32"/>
    </location>
</feature>
<dbReference type="AlphaFoldDB" id="A0A382BGP5"/>
<organism evidence="2">
    <name type="scientific">marine metagenome</name>
    <dbReference type="NCBI Taxonomy" id="408172"/>
    <lineage>
        <taxon>unclassified sequences</taxon>
        <taxon>metagenomes</taxon>
        <taxon>ecological metagenomes</taxon>
    </lineage>
</organism>
<keyword evidence="1" id="KW-0812">Transmembrane</keyword>
<proteinExistence type="predicted"/>
<accession>A0A382BGP5</accession>
<reference evidence="2" key="1">
    <citation type="submission" date="2018-05" db="EMBL/GenBank/DDBJ databases">
        <authorList>
            <person name="Lanie J.A."/>
            <person name="Ng W.-L."/>
            <person name="Kazmierczak K.M."/>
            <person name="Andrzejewski T.M."/>
            <person name="Davidsen T.M."/>
            <person name="Wayne K.J."/>
            <person name="Tettelin H."/>
            <person name="Glass J.I."/>
            <person name="Rusch D."/>
            <person name="Podicherti R."/>
            <person name="Tsui H.-C.T."/>
            <person name="Winkler M.E."/>
        </authorList>
    </citation>
    <scope>NUCLEOTIDE SEQUENCE</scope>
</reference>
<name>A0A382BGP5_9ZZZZ</name>
<evidence type="ECO:0000313" key="2">
    <source>
        <dbReference type="EMBL" id="SVB13040.1"/>
    </source>
</evidence>
<sequence length="86" mass="9305">MEYNLEQIISMVSNIVFILTMVTICAIVYVSAKKVNRISESVRRTVEKVENITDSVSDSAAKSGGFISGIIKALGALSGSNYNKDD</sequence>
<evidence type="ECO:0000256" key="1">
    <source>
        <dbReference type="SAM" id="Phobius"/>
    </source>
</evidence>